<proteinExistence type="predicted"/>
<dbReference type="EMBL" id="MU006337">
    <property type="protein sequence ID" value="KAF2846221.1"/>
    <property type="molecule type" value="Genomic_DNA"/>
</dbReference>
<feature type="compositionally biased region" description="Basic and acidic residues" evidence="1">
    <location>
        <begin position="54"/>
        <end position="79"/>
    </location>
</feature>
<gene>
    <name evidence="2" type="ORF">T440DRAFT_458879</name>
</gene>
<dbReference type="Proteomes" id="UP000799423">
    <property type="component" value="Unassembled WGS sequence"/>
</dbReference>
<feature type="compositionally biased region" description="Acidic residues" evidence="1">
    <location>
        <begin position="134"/>
        <end position="145"/>
    </location>
</feature>
<feature type="region of interest" description="Disordered" evidence="1">
    <location>
        <begin position="1"/>
        <end position="24"/>
    </location>
</feature>
<dbReference type="OrthoDB" id="3679062at2759"/>
<accession>A0A6A7ASJ3</accession>
<reference evidence="2" key="1">
    <citation type="submission" date="2020-01" db="EMBL/GenBank/DDBJ databases">
        <authorList>
            <consortium name="DOE Joint Genome Institute"/>
            <person name="Haridas S."/>
            <person name="Albert R."/>
            <person name="Binder M."/>
            <person name="Bloem J."/>
            <person name="Labutti K."/>
            <person name="Salamov A."/>
            <person name="Andreopoulos B."/>
            <person name="Baker S.E."/>
            <person name="Barry K."/>
            <person name="Bills G."/>
            <person name="Bluhm B.H."/>
            <person name="Cannon C."/>
            <person name="Castanera R."/>
            <person name="Culley D.E."/>
            <person name="Daum C."/>
            <person name="Ezra D."/>
            <person name="Gonzalez J.B."/>
            <person name="Henrissat B."/>
            <person name="Kuo A."/>
            <person name="Liang C."/>
            <person name="Lipzen A."/>
            <person name="Lutzoni F."/>
            <person name="Magnuson J."/>
            <person name="Mondo S."/>
            <person name="Nolan M."/>
            <person name="Ohm R."/>
            <person name="Pangilinan J."/>
            <person name="Park H.-J."/>
            <person name="Ramirez L."/>
            <person name="Alfaro M."/>
            <person name="Sun H."/>
            <person name="Tritt A."/>
            <person name="Yoshinaga Y."/>
            <person name="Zwiers L.-H."/>
            <person name="Turgeon B.G."/>
            <person name="Goodwin S.B."/>
            <person name="Spatafora J.W."/>
            <person name="Crous P.W."/>
            <person name="Grigoriev I.V."/>
        </authorList>
    </citation>
    <scope>NUCLEOTIDE SEQUENCE</scope>
    <source>
        <strain evidence="2">IPT5</strain>
    </source>
</reference>
<evidence type="ECO:0000313" key="2">
    <source>
        <dbReference type="EMBL" id="KAF2846221.1"/>
    </source>
</evidence>
<sequence>MSRKTSRSKRKSVKADCTSSTSKRTALKDKLAAELAGFADFNKPPVPLSHRYHASAEVDSKSSEIRRAPKNAIKADRQSRSQKSSKRIHRVEKSRIIKPNMKAERINRRNLKAEVEQLEPWHDWVQELKRNPVAEEEDDDDDDDESPKCHRRNYPPRQKGVQNVPWSALSGEIRNMIYQQVMENDEKVRPTLTHYPNGIPRRTTRGFGDGASENFPQSSWGFTQTTRQIREELTPWLLDTRRVRTRLSTVNEYVDTFQRRDGKPRLGWIEPFCCGMPLPAEGVEVLNLIENHHRSSKFYLQLESTPTQLSMLELHEVNDGQEMWLLRSLSENYHLYANDSLRRSAVRGIRIAPYMKSYGRSPKENPDDEGISDRMSADGFLVKLDIQQVALQGKNEMELSDFVESIEDFIETSGLGLEHGLRIQARLGKYVASWHIDRKGLMHSSWCRMRR</sequence>
<name>A0A6A7ASJ3_9PLEO</name>
<feature type="region of interest" description="Disordered" evidence="1">
    <location>
        <begin position="52"/>
        <end position="91"/>
    </location>
</feature>
<dbReference type="AlphaFoldDB" id="A0A6A7ASJ3"/>
<evidence type="ECO:0000256" key="1">
    <source>
        <dbReference type="SAM" id="MobiDB-lite"/>
    </source>
</evidence>
<feature type="compositionally biased region" description="Basic residues" evidence="1">
    <location>
        <begin position="1"/>
        <end position="12"/>
    </location>
</feature>
<evidence type="ECO:0000313" key="3">
    <source>
        <dbReference type="Proteomes" id="UP000799423"/>
    </source>
</evidence>
<keyword evidence="3" id="KW-1185">Reference proteome</keyword>
<organism evidence="2 3">
    <name type="scientific">Plenodomus tracheiphilus IPT5</name>
    <dbReference type="NCBI Taxonomy" id="1408161"/>
    <lineage>
        <taxon>Eukaryota</taxon>
        <taxon>Fungi</taxon>
        <taxon>Dikarya</taxon>
        <taxon>Ascomycota</taxon>
        <taxon>Pezizomycotina</taxon>
        <taxon>Dothideomycetes</taxon>
        <taxon>Pleosporomycetidae</taxon>
        <taxon>Pleosporales</taxon>
        <taxon>Pleosporineae</taxon>
        <taxon>Leptosphaeriaceae</taxon>
        <taxon>Plenodomus</taxon>
    </lineage>
</organism>
<feature type="region of interest" description="Disordered" evidence="1">
    <location>
        <begin position="130"/>
        <end position="163"/>
    </location>
</feature>
<protein>
    <submittedName>
        <fullName evidence="2">Uncharacterized protein</fullName>
    </submittedName>
</protein>